<evidence type="ECO:0000313" key="2">
    <source>
        <dbReference type="EMBL" id="TIH40158.1"/>
    </source>
</evidence>
<proteinExistence type="predicted"/>
<comment type="caution">
    <text evidence="2">The sequence shown here is derived from an EMBL/GenBank/DDBJ whole genome shotgun (WGS) entry which is preliminary data.</text>
</comment>
<evidence type="ECO:0000313" key="3">
    <source>
        <dbReference type="Proteomes" id="UP000306192"/>
    </source>
</evidence>
<dbReference type="EMBL" id="QYRT01000004">
    <property type="protein sequence ID" value="TIH40158.1"/>
    <property type="molecule type" value="Genomic_DNA"/>
</dbReference>
<accession>A0A4T2CCM6</accession>
<evidence type="ECO:0000256" key="1">
    <source>
        <dbReference type="SAM" id="MobiDB-lite"/>
    </source>
</evidence>
<feature type="region of interest" description="Disordered" evidence="1">
    <location>
        <begin position="50"/>
        <end position="80"/>
    </location>
</feature>
<sequence>MVPTNLSFATDPGAIADIRSTIERMTAIAPAALTSHYETLAKLVNEYGSELSATPTPTPAQTPTPSGVAADEPGPHLDTDAFGVQVTGIKTWLIENCSG</sequence>
<gene>
    <name evidence="2" type="ORF">D4765_03270</name>
</gene>
<keyword evidence="3" id="KW-1185">Reference proteome</keyword>
<reference evidence="2 3" key="1">
    <citation type="journal article" date="2019" name="Microorganisms">
        <title>Systematic Affiliation and Genome Analysis of Subtercola vilae DB165(T) with Particular Emphasis on Cold Adaptation of an Isolate from a High-Altitude Cold Volcano Lake.</title>
        <authorList>
            <person name="Villalobos A.S."/>
            <person name="Wiese J."/>
            <person name="Imhoff J.F."/>
            <person name="Dorador C."/>
            <person name="Keller A."/>
            <person name="Hentschel U."/>
        </authorList>
    </citation>
    <scope>NUCLEOTIDE SEQUENCE [LARGE SCALE GENOMIC DNA]</scope>
    <source>
        <strain evidence="2 3">DB165</strain>
    </source>
</reference>
<dbReference type="Proteomes" id="UP000306192">
    <property type="component" value="Unassembled WGS sequence"/>
</dbReference>
<name>A0A4T2CCM6_9MICO</name>
<organism evidence="2 3">
    <name type="scientific">Subtercola vilae</name>
    <dbReference type="NCBI Taxonomy" id="2056433"/>
    <lineage>
        <taxon>Bacteria</taxon>
        <taxon>Bacillati</taxon>
        <taxon>Actinomycetota</taxon>
        <taxon>Actinomycetes</taxon>
        <taxon>Micrococcales</taxon>
        <taxon>Microbacteriaceae</taxon>
        <taxon>Subtercola</taxon>
    </lineage>
</organism>
<protein>
    <submittedName>
        <fullName evidence="2">Uncharacterized protein</fullName>
    </submittedName>
</protein>
<dbReference type="AlphaFoldDB" id="A0A4T2CCM6"/>